<dbReference type="NCBIfam" id="TIGR01843">
    <property type="entry name" value="type_I_hlyD"/>
    <property type="match status" value="1"/>
</dbReference>
<evidence type="ECO:0000256" key="10">
    <source>
        <dbReference type="SAM" id="Coils"/>
    </source>
</evidence>
<dbReference type="InterPro" id="IPR010129">
    <property type="entry name" value="T1SS_HlyD"/>
</dbReference>
<organism evidence="13 14">
    <name type="scientific">Pseudomonas putida</name>
    <name type="common">Arthrobacter siderocapsulatus</name>
    <dbReference type="NCBI Taxonomy" id="303"/>
    <lineage>
        <taxon>Bacteria</taxon>
        <taxon>Pseudomonadati</taxon>
        <taxon>Pseudomonadota</taxon>
        <taxon>Gammaproteobacteria</taxon>
        <taxon>Pseudomonadales</taxon>
        <taxon>Pseudomonadaceae</taxon>
        <taxon>Pseudomonas</taxon>
    </lineage>
</organism>
<keyword evidence="7" id="KW-1133">Transmembrane helix</keyword>
<evidence type="ECO:0000256" key="6">
    <source>
        <dbReference type="ARBA" id="ARBA00022692"/>
    </source>
</evidence>
<comment type="subcellular location">
    <subcellularLocation>
        <location evidence="1 9">Cell inner membrane</location>
        <topology evidence="1 9">Single-pass membrane protein</topology>
    </subcellularLocation>
</comment>
<dbReference type="GO" id="GO:0015031">
    <property type="term" value="P:protein transport"/>
    <property type="evidence" value="ECO:0007669"/>
    <property type="project" value="InterPro"/>
</dbReference>
<keyword evidence="10" id="KW-0175">Coiled coil</keyword>
<keyword evidence="4 9" id="KW-1003">Cell membrane</keyword>
<keyword evidence="3 9" id="KW-0813">Transport</keyword>
<evidence type="ECO:0000256" key="9">
    <source>
        <dbReference type="RuleBase" id="RU365093"/>
    </source>
</evidence>
<dbReference type="Pfam" id="PF26002">
    <property type="entry name" value="Beta-barrel_AprE"/>
    <property type="match status" value="1"/>
</dbReference>
<feature type="coiled-coil region" evidence="10">
    <location>
        <begin position="255"/>
        <end position="325"/>
    </location>
</feature>
<feature type="domain" description="CyaD-like alpha-helical hairpin" evidence="11">
    <location>
        <begin position="127"/>
        <end position="321"/>
    </location>
</feature>
<proteinExistence type="inferred from homology"/>
<evidence type="ECO:0000256" key="5">
    <source>
        <dbReference type="ARBA" id="ARBA00022519"/>
    </source>
</evidence>
<dbReference type="AlphaFoldDB" id="A0A0P7CJC6"/>
<name>A0A0P7CJC6_PSEPU</name>
<reference evidence="13 14" key="1">
    <citation type="submission" date="2015-10" db="EMBL/GenBank/DDBJ databases">
        <title>Pseudomonas putida clinical strains.</title>
        <authorList>
            <person name="Molina L."/>
            <person name="Udaondo Z."/>
        </authorList>
    </citation>
    <scope>NUCLEOTIDE SEQUENCE [LARGE SCALE GENOMIC DNA]</scope>
    <source>
        <strain evidence="13 14">HB13667</strain>
    </source>
</reference>
<dbReference type="InterPro" id="IPR050739">
    <property type="entry name" value="MFP"/>
</dbReference>
<evidence type="ECO:0000313" key="13">
    <source>
        <dbReference type="EMBL" id="KPM67886.1"/>
    </source>
</evidence>
<sequence>MSTAFKELFERYREAWRGAWRQRRRMDGPIHEPDELAFLPAALSLQETPVHPLPRYLQWSLLTFIGLALVWACIGEIDVVASAEGKIVPSGRSKLIQASEVAVVQAIHVVDGQAVRKGDALVELEGQLTEADVKRLGSELLAARIDQARASTLLSALDGDDAPASLAPLIPQATAAQQASAQRWLEGQYLELQATLEQADAEIGQRAAEIRSAQGRADALRQLLVITRQLTADYKLLFSESAVAKHTYLEKEQARLEQERELALQRSRIDELNAARLAAQHRRSGAIAQLRRAMLDLHGDAQRRIATLEQELNKAEQRHRLKVLTSPVDGTVQQLAIHTQGGVVTPAQTLMVIVPTGQPVEVEVKVENKDIGFVYPGQPVEVKVETFTFTKYGVVPGVVESVSDDAIEDEKRGLVYSARVRLGKEILRVGKKDMPLTAGMSVRAEVIVDKRKIISYFLSPLQRHVQESLTER</sequence>
<keyword evidence="6" id="KW-0812">Transmembrane</keyword>
<evidence type="ECO:0000259" key="12">
    <source>
        <dbReference type="Pfam" id="PF26002"/>
    </source>
</evidence>
<keyword evidence="8" id="KW-0472">Membrane</keyword>
<dbReference type="Gene3D" id="2.40.30.170">
    <property type="match status" value="1"/>
</dbReference>
<dbReference type="PANTHER" id="PTHR30386">
    <property type="entry name" value="MEMBRANE FUSION SUBUNIT OF EMRAB-TOLC MULTIDRUG EFFLUX PUMP"/>
    <property type="match status" value="1"/>
</dbReference>
<dbReference type="GO" id="GO:0005886">
    <property type="term" value="C:plasma membrane"/>
    <property type="evidence" value="ECO:0007669"/>
    <property type="project" value="UniProtKB-SubCell"/>
</dbReference>
<evidence type="ECO:0000256" key="1">
    <source>
        <dbReference type="ARBA" id="ARBA00004377"/>
    </source>
</evidence>
<evidence type="ECO:0000256" key="3">
    <source>
        <dbReference type="ARBA" id="ARBA00022448"/>
    </source>
</evidence>
<dbReference type="PRINTS" id="PR01490">
    <property type="entry name" value="RTXTOXIND"/>
</dbReference>
<dbReference type="InterPro" id="IPR058982">
    <property type="entry name" value="Beta-barrel_AprE"/>
</dbReference>
<dbReference type="Pfam" id="PF25988">
    <property type="entry name" value="HH_CyaD"/>
    <property type="match status" value="1"/>
</dbReference>
<feature type="domain" description="AprE-like beta-barrel" evidence="12">
    <location>
        <begin position="362"/>
        <end position="447"/>
    </location>
</feature>
<gene>
    <name evidence="13" type="ORF">HB13667_04445</name>
</gene>
<dbReference type="EMBL" id="LKKS01000026">
    <property type="protein sequence ID" value="KPM67886.1"/>
    <property type="molecule type" value="Genomic_DNA"/>
</dbReference>
<evidence type="ECO:0000256" key="2">
    <source>
        <dbReference type="ARBA" id="ARBA00009477"/>
    </source>
</evidence>
<protein>
    <recommendedName>
        <fullName evidence="9">Membrane fusion protein (MFP) family protein</fullName>
    </recommendedName>
</protein>
<evidence type="ECO:0000259" key="11">
    <source>
        <dbReference type="Pfam" id="PF25988"/>
    </source>
</evidence>
<evidence type="ECO:0000256" key="7">
    <source>
        <dbReference type="ARBA" id="ARBA00022989"/>
    </source>
</evidence>
<evidence type="ECO:0000256" key="4">
    <source>
        <dbReference type="ARBA" id="ARBA00022475"/>
    </source>
</evidence>
<dbReference type="RefSeq" id="WP_054572162.1">
    <property type="nucleotide sequence ID" value="NZ_LKKS01000026.1"/>
</dbReference>
<evidence type="ECO:0000313" key="14">
    <source>
        <dbReference type="Proteomes" id="UP000050437"/>
    </source>
</evidence>
<evidence type="ECO:0000256" key="8">
    <source>
        <dbReference type="ARBA" id="ARBA00023136"/>
    </source>
</evidence>
<comment type="caution">
    <text evidence="13">The sequence shown here is derived from an EMBL/GenBank/DDBJ whole genome shotgun (WGS) entry which is preliminary data.</text>
</comment>
<dbReference type="Proteomes" id="UP000050437">
    <property type="component" value="Unassembled WGS sequence"/>
</dbReference>
<comment type="similarity">
    <text evidence="2 9">Belongs to the membrane fusion protein (MFP) (TC 8.A.1) family.</text>
</comment>
<accession>A0A0P7CJC6</accession>
<dbReference type="InterPro" id="IPR059040">
    <property type="entry name" value="HH_CyaD-like"/>
</dbReference>
<keyword evidence="5 9" id="KW-0997">Cell inner membrane</keyword>
<dbReference type="PANTHER" id="PTHR30386:SF27">
    <property type="entry name" value="MEMBRANE FUSION PROTEIN (MFP) FAMILY PROTEIN"/>
    <property type="match status" value="1"/>
</dbReference>